<dbReference type="InterPro" id="IPR037171">
    <property type="entry name" value="NagB/RpiA_transferase-like"/>
</dbReference>
<reference evidence="9 10" key="1">
    <citation type="submission" date="2023-01" db="EMBL/GenBank/DDBJ databases">
        <title>Vibrio sp. KJ40-1 sp.nov, isolated from marine algae.</title>
        <authorList>
            <person name="Butt M."/>
            <person name="Kim J.M.J."/>
            <person name="Jeon C.O.C."/>
        </authorList>
    </citation>
    <scope>NUCLEOTIDE SEQUENCE [LARGE SCALE GENOMIC DNA]</scope>
    <source>
        <strain evidence="9 10">KJ40-1</strain>
    </source>
</reference>
<evidence type="ECO:0000256" key="1">
    <source>
        <dbReference type="ARBA" id="ARBA00000832"/>
    </source>
</evidence>
<evidence type="ECO:0000256" key="7">
    <source>
        <dbReference type="RuleBase" id="RU365095"/>
    </source>
</evidence>
<organism evidence="9 10">
    <name type="scientific">Vibrio algarum</name>
    <dbReference type="NCBI Taxonomy" id="3020714"/>
    <lineage>
        <taxon>Bacteria</taxon>
        <taxon>Pseudomonadati</taxon>
        <taxon>Pseudomonadota</taxon>
        <taxon>Gammaproteobacteria</taxon>
        <taxon>Vibrionales</taxon>
        <taxon>Vibrionaceae</taxon>
        <taxon>Vibrio</taxon>
    </lineage>
</organism>
<dbReference type="EMBL" id="JAQLOI010000003">
    <property type="protein sequence ID" value="MDB1126322.1"/>
    <property type="molecule type" value="Genomic_DNA"/>
</dbReference>
<dbReference type="Pfam" id="PF01182">
    <property type="entry name" value="Glucosamine_iso"/>
    <property type="match status" value="1"/>
</dbReference>
<dbReference type="RefSeq" id="WP_272140843.1">
    <property type="nucleotide sequence ID" value="NZ_JAQLOI010000003.1"/>
</dbReference>
<dbReference type="NCBIfam" id="TIGR01198">
    <property type="entry name" value="pgl"/>
    <property type="match status" value="1"/>
</dbReference>
<evidence type="ECO:0000256" key="4">
    <source>
        <dbReference type="ARBA" id="ARBA00010662"/>
    </source>
</evidence>
<dbReference type="Proteomes" id="UP001210678">
    <property type="component" value="Unassembled WGS sequence"/>
</dbReference>
<dbReference type="InterPro" id="IPR005900">
    <property type="entry name" value="6-phosphogluconolactonase_DevB"/>
</dbReference>
<dbReference type="GO" id="GO:0017057">
    <property type="term" value="F:6-phosphogluconolactonase activity"/>
    <property type="evidence" value="ECO:0007669"/>
    <property type="project" value="UniProtKB-EC"/>
</dbReference>
<dbReference type="Gene3D" id="3.40.50.1360">
    <property type="match status" value="1"/>
</dbReference>
<dbReference type="SUPFAM" id="SSF100950">
    <property type="entry name" value="NagB/RpiA/CoA transferase-like"/>
    <property type="match status" value="1"/>
</dbReference>
<dbReference type="PANTHER" id="PTHR11054">
    <property type="entry name" value="6-PHOSPHOGLUCONOLACTONASE"/>
    <property type="match status" value="1"/>
</dbReference>
<dbReference type="InterPro" id="IPR006148">
    <property type="entry name" value="Glc/Gal-6P_isomerase"/>
</dbReference>
<keyword evidence="10" id="KW-1185">Reference proteome</keyword>
<name>A0ABT4YXJ2_9VIBR</name>
<dbReference type="InterPro" id="IPR039104">
    <property type="entry name" value="6PGL"/>
</dbReference>
<comment type="pathway">
    <text evidence="3 7">Carbohydrate degradation; pentose phosphate pathway; D-ribulose 5-phosphate from D-glucose 6-phosphate (oxidative stage): step 2/3.</text>
</comment>
<sequence length="240" mass="26977">MNYQVFESPDAVVYSLSEKLLSLSKEGRDIHVSLSGGSTPKLWFKKLAHTPYNQDINWENIHFWWGDERCVAPTDPESNYGEVNELLFKNIEIPEANVHRILGENDPSSEAIRFSEEMMEIIPSNHGLPEFDWIILGMGTDGHTASLFPNRTDYTETAIAIVATQPESGQIRVSKSTRLIENAKRITYLVLGENKAPILKEIQQNSAGILPYPAANIKSTHGQTEWFLDLQAAKLLSHGE</sequence>
<proteinExistence type="inferred from homology"/>
<evidence type="ECO:0000313" key="9">
    <source>
        <dbReference type="EMBL" id="MDB1126322.1"/>
    </source>
</evidence>
<evidence type="ECO:0000256" key="5">
    <source>
        <dbReference type="ARBA" id="ARBA00013198"/>
    </source>
</evidence>
<protein>
    <recommendedName>
        <fullName evidence="6 7">6-phosphogluconolactonase</fullName>
        <shortName evidence="7">6PGL</shortName>
        <ecNumber evidence="5 7">3.1.1.31</ecNumber>
    </recommendedName>
</protein>
<evidence type="ECO:0000256" key="2">
    <source>
        <dbReference type="ARBA" id="ARBA00002681"/>
    </source>
</evidence>
<comment type="caution">
    <text evidence="9">The sequence shown here is derived from an EMBL/GenBank/DDBJ whole genome shotgun (WGS) entry which is preliminary data.</text>
</comment>
<keyword evidence="7 9" id="KW-0378">Hydrolase</keyword>
<feature type="domain" description="Glucosamine/galactosamine-6-phosphate isomerase" evidence="8">
    <location>
        <begin position="11"/>
        <end position="226"/>
    </location>
</feature>
<accession>A0ABT4YXJ2</accession>
<dbReference type="EC" id="3.1.1.31" evidence="5 7"/>
<dbReference type="CDD" id="cd01400">
    <property type="entry name" value="6PGL"/>
    <property type="match status" value="1"/>
</dbReference>
<evidence type="ECO:0000256" key="6">
    <source>
        <dbReference type="ARBA" id="ARBA00020337"/>
    </source>
</evidence>
<gene>
    <name evidence="7 9" type="primary">pgl</name>
    <name evidence="9" type="ORF">PGX00_22695</name>
</gene>
<evidence type="ECO:0000256" key="3">
    <source>
        <dbReference type="ARBA" id="ARBA00004961"/>
    </source>
</evidence>
<comment type="function">
    <text evidence="2 7">Hydrolysis of 6-phosphogluconolactone to 6-phosphogluconate.</text>
</comment>
<comment type="catalytic activity">
    <reaction evidence="1 7">
        <text>6-phospho-D-glucono-1,5-lactone + H2O = 6-phospho-D-gluconate + H(+)</text>
        <dbReference type="Rhea" id="RHEA:12556"/>
        <dbReference type="ChEBI" id="CHEBI:15377"/>
        <dbReference type="ChEBI" id="CHEBI:15378"/>
        <dbReference type="ChEBI" id="CHEBI:57955"/>
        <dbReference type="ChEBI" id="CHEBI:58759"/>
        <dbReference type="EC" id="3.1.1.31"/>
    </reaction>
</comment>
<comment type="similarity">
    <text evidence="4 7">Belongs to the glucosamine/galactosamine-6-phosphate isomerase family. 6-phosphogluconolactonase subfamily.</text>
</comment>
<dbReference type="PANTHER" id="PTHR11054:SF0">
    <property type="entry name" value="6-PHOSPHOGLUCONOLACTONASE"/>
    <property type="match status" value="1"/>
</dbReference>
<evidence type="ECO:0000313" key="10">
    <source>
        <dbReference type="Proteomes" id="UP001210678"/>
    </source>
</evidence>
<evidence type="ECO:0000259" key="8">
    <source>
        <dbReference type="Pfam" id="PF01182"/>
    </source>
</evidence>